<reference evidence="2" key="1">
    <citation type="journal article" date="2019" name="Int. J. Syst. Evol. Microbiol.">
        <title>The Global Catalogue of Microorganisms (GCM) 10K type strain sequencing project: providing services to taxonomists for standard genome sequencing and annotation.</title>
        <authorList>
            <consortium name="The Broad Institute Genomics Platform"/>
            <consortium name="The Broad Institute Genome Sequencing Center for Infectious Disease"/>
            <person name="Wu L."/>
            <person name="Ma J."/>
        </authorList>
    </citation>
    <scope>NUCLEOTIDE SEQUENCE [LARGE SCALE GENOMIC DNA]</scope>
    <source>
        <strain evidence="2">KCTC 42730</strain>
    </source>
</reference>
<keyword evidence="2" id="KW-1185">Reference proteome</keyword>
<protein>
    <submittedName>
        <fullName evidence="1">Uncharacterized protein</fullName>
    </submittedName>
</protein>
<comment type="caution">
    <text evidence="1">The sequence shown here is derived from an EMBL/GenBank/DDBJ whole genome shotgun (WGS) entry which is preliminary data.</text>
</comment>
<evidence type="ECO:0000313" key="2">
    <source>
        <dbReference type="Proteomes" id="UP001595453"/>
    </source>
</evidence>
<dbReference type="RefSeq" id="WP_377123513.1">
    <property type="nucleotide sequence ID" value="NZ_JBHRSD010000014.1"/>
</dbReference>
<dbReference type="EMBL" id="JBHRSD010000014">
    <property type="protein sequence ID" value="MFC3032727.1"/>
    <property type="molecule type" value="Genomic_DNA"/>
</dbReference>
<organism evidence="1 2">
    <name type="scientific">Pseudoalteromonas fenneropenaei</name>
    <dbReference type="NCBI Taxonomy" id="1737459"/>
    <lineage>
        <taxon>Bacteria</taxon>
        <taxon>Pseudomonadati</taxon>
        <taxon>Pseudomonadota</taxon>
        <taxon>Gammaproteobacteria</taxon>
        <taxon>Alteromonadales</taxon>
        <taxon>Pseudoalteromonadaceae</taxon>
        <taxon>Pseudoalteromonas</taxon>
    </lineage>
</organism>
<gene>
    <name evidence="1" type="ORF">ACFOEE_09360</name>
</gene>
<sequence>MFICDAVAEQQAKAPQQDEMYYLLKPLPPEYVDEAYKQSVFTEMFKTAKEKAKACL</sequence>
<accession>A0ABV7CJB5</accession>
<name>A0ABV7CJB5_9GAMM</name>
<dbReference type="Proteomes" id="UP001595453">
    <property type="component" value="Unassembled WGS sequence"/>
</dbReference>
<evidence type="ECO:0000313" key="1">
    <source>
        <dbReference type="EMBL" id="MFC3032727.1"/>
    </source>
</evidence>
<proteinExistence type="predicted"/>